<gene>
    <name evidence="1" type="ORF">B4119_2695</name>
</gene>
<dbReference type="Proteomes" id="UP000075455">
    <property type="component" value="Unassembled WGS sequence"/>
</dbReference>
<comment type="caution">
    <text evidence="1">The sequence shown here is derived from an EMBL/GenBank/DDBJ whole genome shotgun (WGS) entry which is preliminary data.</text>
</comment>
<sequence>MQIFHVAMESSSDDSRFSVATDGRECRPANAFARGKAAFASISLDFIDQSTLSAKHK</sequence>
<dbReference type="EMBL" id="LQYS01000095">
    <property type="protein sequence ID" value="KYD09847.1"/>
    <property type="molecule type" value="Genomic_DNA"/>
</dbReference>
<protein>
    <submittedName>
        <fullName evidence="1">Uncharacterized protein</fullName>
    </submittedName>
</protein>
<evidence type="ECO:0000313" key="1">
    <source>
        <dbReference type="EMBL" id="KYD09847.1"/>
    </source>
</evidence>
<dbReference type="PATRIC" id="fig|81408.3.peg.591"/>
<reference evidence="1 2" key="1">
    <citation type="submission" date="2016-01" db="EMBL/GenBank/DDBJ databases">
        <title>Draft Genome Sequences of Seven Thermophilic Sporeformers Isolated from Foods.</title>
        <authorList>
            <person name="Berendsen E.M."/>
            <person name="Wells-Bennik M.H."/>
            <person name="Krawcyk A.O."/>
            <person name="De Jong A."/>
            <person name="Holsappel S."/>
            <person name="Eijlander R.T."/>
            <person name="Kuipers O.P."/>
        </authorList>
    </citation>
    <scope>NUCLEOTIDE SEQUENCE [LARGE SCALE GENOMIC DNA]</scope>
    <source>
        <strain evidence="1 2">B4119</strain>
    </source>
</reference>
<dbReference type="AlphaFoldDB" id="A0A150LBY2"/>
<proteinExistence type="predicted"/>
<dbReference type="RefSeq" id="WP_161939251.1">
    <property type="nucleotide sequence ID" value="NZ_LQYS01000095.1"/>
</dbReference>
<accession>A0A150LBY2</accession>
<name>A0A150LBY2_9BACL</name>
<organism evidence="1 2">
    <name type="scientific">Saccharococcus caldoxylosilyticus</name>
    <dbReference type="NCBI Taxonomy" id="81408"/>
    <lineage>
        <taxon>Bacteria</taxon>
        <taxon>Bacillati</taxon>
        <taxon>Bacillota</taxon>
        <taxon>Bacilli</taxon>
        <taxon>Bacillales</taxon>
        <taxon>Anoxybacillaceae</taxon>
        <taxon>Saccharococcus</taxon>
    </lineage>
</organism>
<evidence type="ECO:0000313" key="2">
    <source>
        <dbReference type="Proteomes" id="UP000075455"/>
    </source>
</evidence>